<organism evidence="2 3">
    <name type="scientific">Solirubrobacter phytolaccae</name>
    <dbReference type="NCBI Taxonomy" id="1404360"/>
    <lineage>
        <taxon>Bacteria</taxon>
        <taxon>Bacillati</taxon>
        <taxon>Actinomycetota</taxon>
        <taxon>Thermoleophilia</taxon>
        <taxon>Solirubrobacterales</taxon>
        <taxon>Solirubrobacteraceae</taxon>
        <taxon>Solirubrobacter</taxon>
    </lineage>
</organism>
<dbReference type="GO" id="GO:0004180">
    <property type="term" value="F:carboxypeptidase activity"/>
    <property type="evidence" value="ECO:0007669"/>
    <property type="project" value="UniProtKB-KW"/>
</dbReference>
<proteinExistence type="predicted"/>
<dbReference type="RefSeq" id="WP_270026388.1">
    <property type="nucleotide sequence ID" value="NZ_JAPDDP010000029.1"/>
</dbReference>
<dbReference type="AlphaFoldDB" id="A0A9X3SC21"/>
<evidence type="ECO:0000313" key="2">
    <source>
        <dbReference type="EMBL" id="MDA0182030.1"/>
    </source>
</evidence>
<keyword evidence="2" id="KW-0121">Carboxypeptidase</keyword>
<evidence type="ECO:0000256" key="1">
    <source>
        <dbReference type="SAM" id="MobiDB-lite"/>
    </source>
</evidence>
<dbReference type="Proteomes" id="UP001147653">
    <property type="component" value="Unassembled WGS sequence"/>
</dbReference>
<feature type="region of interest" description="Disordered" evidence="1">
    <location>
        <begin position="350"/>
        <end position="393"/>
    </location>
</feature>
<accession>A0A9X3SC21</accession>
<dbReference type="SUPFAM" id="SSF49464">
    <property type="entry name" value="Carboxypeptidase regulatory domain-like"/>
    <property type="match status" value="1"/>
</dbReference>
<dbReference type="InterPro" id="IPR008969">
    <property type="entry name" value="CarboxyPept-like_regulatory"/>
</dbReference>
<name>A0A9X3SC21_9ACTN</name>
<keyword evidence="3" id="KW-1185">Reference proteome</keyword>
<evidence type="ECO:0000313" key="3">
    <source>
        <dbReference type="Proteomes" id="UP001147653"/>
    </source>
</evidence>
<dbReference type="EMBL" id="JAPDDP010000029">
    <property type="protein sequence ID" value="MDA0182030.1"/>
    <property type="molecule type" value="Genomic_DNA"/>
</dbReference>
<gene>
    <name evidence="2" type="ORF">OJ997_17125</name>
</gene>
<feature type="compositionally biased region" description="Pro residues" evidence="1">
    <location>
        <begin position="361"/>
        <end position="372"/>
    </location>
</feature>
<reference evidence="2" key="1">
    <citation type="submission" date="2022-10" db="EMBL/GenBank/DDBJ databases">
        <title>The WGS of Solirubrobacter phytolaccae KCTC 29190.</title>
        <authorList>
            <person name="Jiang Z."/>
        </authorList>
    </citation>
    <scope>NUCLEOTIDE SEQUENCE</scope>
    <source>
        <strain evidence="2">KCTC 29190</strain>
    </source>
</reference>
<protein>
    <submittedName>
        <fullName evidence="2">Carboxypeptidase-like regulatory domain-containing protein</fullName>
    </submittedName>
</protein>
<keyword evidence="2" id="KW-0378">Hydrolase</keyword>
<dbReference type="Gene3D" id="2.60.40.2700">
    <property type="match status" value="1"/>
</dbReference>
<keyword evidence="2" id="KW-0645">Protease</keyword>
<sequence>MALLLVAPAAARAGTYTIDSCTNGSTSGWSPFYAGAYSGWGNSCGPAGGAMNAAISNRPGSTAGWTFTAPAHTDIAGFRLSRSYTLAANQAFGTSVVTTQTGPSQAFYDSRPNYGGVVGGGPELQAAGGMRGETTLTAKLDCGGGLACTGNSVLQVHGVSIDLRDDSPPVVSSVSGSLLATGSVHGARVVSYSAQDQGGGVRREQLLVDGAVVAERAAECSFALTVPCPLGASGTLAVDTTRLAEGAHEALLVVTDATLTGRGTHGPLRFVVDNVPPPSSTSAPRVFGTSTLYADDGAWNGTNLVYARRWQRLEDGVWSDIPGADQLVYTPTLADAGLRLRFKVRASNAEGSAEAFSEPTPRLPGPPGPTSTPTPTASPTATPTPSPAPVIVAGAPAPPPLPVAVESRLSAAFGSGRAVVTVRWGERRKVTGTLTRADGRPLVGEAVTVTSRMRATGAVSVGVGRAVTDAAGRFSFLPAAGASRVLTFAHGGRTVSLTVHVVPRITIKVARSGRIDGRVSGAPPGISKLVQLQALHGRVWRTFATTRLQPTGGRFSHRPRTAARRVRVRVAAEPGWPFVTGTSAAARRR</sequence>
<comment type="caution">
    <text evidence="2">The sequence shown here is derived from an EMBL/GenBank/DDBJ whole genome shotgun (WGS) entry which is preliminary data.</text>
</comment>